<dbReference type="RefSeq" id="WP_095136240.1">
    <property type="nucleotide sequence ID" value="NZ_NIBG01000041.1"/>
</dbReference>
<protein>
    <recommendedName>
        <fullName evidence="3">S1 motif domain-containing protein</fullName>
    </recommendedName>
</protein>
<comment type="caution">
    <text evidence="1">The sequence shown here is derived from an EMBL/GenBank/DDBJ whole genome shotgun (WGS) entry which is preliminary data.</text>
</comment>
<accession>A0A267M8N4</accession>
<dbReference type="EMBL" id="NIBG01000041">
    <property type="protein sequence ID" value="PAB55944.1"/>
    <property type="molecule type" value="Genomic_DNA"/>
</dbReference>
<reference evidence="1 2" key="1">
    <citation type="submission" date="2017-06" db="EMBL/GenBank/DDBJ databases">
        <title>Draft genome sequence of anaerobic fermentative bacterium Anaeromicrobium sediminis DY2726D isolated from West Pacific Ocean sediments.</title>
        <authorList>
            <person name="Zeng X."/>
        </authorList>
    </citation>
    <scope>NUCLEOTIDE SEQUENCE [LARGE SCALE GENOMIC DNA]</scope>
    <source>
        <strain evidence="1 2">DY2726D</strain>
    </source>
</reference>
<organism evidence="1 2">
    <name type="scientific">Anaeromicrobium sediminis</name>
    <dbReference type="NCBI Taxonomy" id="1478221"/>
    <lineage>
        <taxon>Bacteria</taxon>
        <taxon>Bacillati</taxon>
        <taxon>Bacillota</taxon>
        <taxon>Clostridia</taxon>
        <taxon>Peptostreptococcales</taxon>
        <taxon>Thermotaleaceae</taxon>
        <taxon>Anaeromicrobium</taxon>
    </lineage>
</organism>
<proteinExistence type="predicted"/>
<name>A0A267M8N4_9FIRM</name>
<evidence type="ECO:0008006" key="3">
    <source>
        <dbReference type="Google" id="ProtNLM"/>
    </source>
</evidence>
<dbReference type="AlphaFoldDB" id="A0A267M8N4"/>
<evidence type="ECO:0000313" key="1">
    <source>
        <dbReference type="EMBL" id="PAB55944.1"/>
    </source>
</evidence>
<dbReference type="Proteomes" id="UP000216024">
    <property type="component" value="Unassembled WGS sequence"/>
</dbReference>
<dbReference type="OrthoDB" id="1703838at2"/>
<gene>
    <name evidence="1" type="ORF">CCE28_21405</name>
</gene>
<sequence>MKKAISVILILLIFIVTISYGGVNDPYRNGYIEGYLKEKYDNKVKIEEYDGTIHEIELARNVVLKIDDILVKPNDMKEGMEVYGDIKGKRLITLEAYSTEKLGYISPQSKTLRGVVKKIDRDTLNIKLITGEEKLFFTSPITIVNKSGESIGLDSLYIGDEVKLYFDEYDTDIISRMEIRNNSIKVKDIYKAKLVRVDEIENKITLENIYNFTDGKWSEIKPMATIEYDYDTPMYLKAQSISNDKLKYFVGKTVYLAVEDFFGEDKIKKLVLQEKYSKIYSDKIRKINYFSDSLELRNNKNLTLSEGTIILKDGRLVEKSIIDEENDALIIADGYKDSLHASVIDIYNTSINNSNIGQKHIYAGRMNRIFEDSVYLNDFYILKENEWYSFRTEDEDDEKRLYYDEDTKIYNLEEKEIISAKEFFQGNFSVDEDDDEIDDRDLKDWYTYFYTDGDRITVGYIMKDLDSLGKERITTGHVQKVENSSSTGWTLTLMNSKDWSDHKEKWIMKNSSININLEKAMIIKDDKIITPEELLMKDSLYIIRDDYDGKIVIVK</sequence>
<evidence type="ECO:0000313" key="2">
    <source>
        <dbReference type="Proteomes" id="UP000216024"/>
    </source>
</evidence>
<keyword evidence="2" id="KW-1185">Reference proteome</keyword>